<gene>
    <name evidence="1" type="ORF">GALL_494350</name>
</gene>
<comment type="caution">
    <text evidence="1">The sequence shown here is derived from an EMBL/GenBank/DDBJ whole genome shotgun (WGS) entry which is preliminary data.</text>
</comment>
<accession>A0A1J5PCC0</accession>
<sequence length="77" mass="8657">MATGPEQQRSRRRFEVAMPLSHERLLQTSRLDQIPVKRAVKLLYLGQRLPDELVLVGQFPLHPQNTLSGGNAGVQLV</sequence>
<proteinExistence type="predicted"/>
<reference evidence="1" key="1">
    <citation type="submission" date="2016-10" db="EMBL/GenBank/DDBJ databases">
        <title>Sequence of Gallionella enrichment culture.</title>
        <authorList>
            <person name="Poehlein A."/>
            <person name="Muehling M."/>
            <person name="Daniel R."/>
        </authorList>
    </citation>
    <scope>NUCLEOTIDE SEQUENCE</scope>
</reference>
<dbReference type="EMBL" id="MLJW01004995">
    <property type="protein sequence ID" value="OIQ68966.1"/>
    <property type="molecule type" value="Genomic_DNA"/>
</dbReference>
<organism evidence="1">
    <name type="scientific">mine drainage metagenome</name>
    <dbReference type="NCBI Taxonomy" id="410659"/>
    <lineage>
        <taxon>unclassified sequences</taxon>
        <taxon>metagenomes</taxon>
        <taxon>ecological metagenomes</taxon>
    </lineage>
</organism>
<name>A0A1J5PCC0_9ZZZZ</name>
<dbReference type="AlphaFoldDB" id="A0A1J5PCC0"/>
<evidence type="ECO:0000313" key="1">
    <source>
        <dbReference type="EMBL" id="OIQ68966.1"/>
    </source>
</evidence>
<protein>
    <submittedName>
        <fullName evidence="1">Uncharacterized protein</fullName>
    </submittedName>
</protein>